<proteinExistence type="predicted"/>
<sequence length="85" mass="9799">MSTRRQTSIKVDPKAWNAAKIIFKEYNLTVTDAINIFLNRVRIEGGLPFPVKVPSERLREAMREADINDLVRYDGVEDMMTDLKS</sequence>
<organism evidence="1">
    <name type="scientific">marine sediment metagenome</name>
    <dbReference type="NCBI Taxonomy" id="412755"/>
    <lineage>
        <taxon>unclassified sequences</taxon>
        <taxon>metagenomes</taxon>
        <taxon>ecological metagenomes</taxon>
    </lineage>
</organism>
<dbReference type="InterPro" id="IPR013321">
    <property type="entry name" value="Arc_rbn_hlx_hlx"/>
</dbReference>
<evidence type="ECO:0000313" key="1">
    <source>
        <dbReference type="EMBL" id="KKL55417.1"/>
    </source>
</evidence>
<gene>
    <name evidence="1" type="ORF">LCGC14_2255650</name>
</gene>
<dbReference type="NCBIfam" id="TIGR02384">
    <property type="entry name" value="RelB_DinJ"/>
    <property type="match status" value="1"/>
</dbReference>
<name>A0A0F9FWA8_9ZZZZ</name>
<accession>A0A0F9FWA8</accession>
<dbReference type="Gene3D" id="1.10.1220.10">
    <property type="entry name" value="Met repressor-like"/>
    <property type="match status" value="1"/>
</dbReference>
<dbReference type="Pfam" id="PF04221">
    <property type="entry name" value="RelB"/>
    <property type="match status" value="1"/>
</dbReference>
<dbReference type="GO" id="GO:0006355">
    <property type="term" value="P:regulation of DNA-templated transcription"/>
    <property type="evidence" value="ECO:0007669"/>
    <property type="project" value="InterPro"/>
</dbReference>
<dbReference type="AlphaFoldDB" id="A0A0F9FWA8"/>
<comment type="caution">
    <text evidence="1">The sequence shown here is derived from an EMBL/GenBank/DDBJ whole genome shotgun (WGS) entry which is preliminary data.</text>
</comment>
<dbReference type="EMBL" id="LAZR01030847">
    <property type="protein sequence ID" value="KKL55417.1"/>
    <property type="molecule type" value="Genomic_DNA"/>
</dbReference>
<dbReference type="InterPro" id="IPR007337">
    <property type="entry name" value="RelB/DinJ"/>
</dbReference>
<protein>
    <submittedName>
        <fullName evidence="1">Uncharacterized protein</fullName>
    </submittedName>
</protein>
<reference evidence="1" key="1">
    <citation type="journal article" date="2015" name="Nature">
        <title>Complex archaea that bridge the gap between prokaryotes and eukaryotes.</title>
        <authorList>
            <person name="Spang A."/>
            <person name="Saw J.H."/>
            <person name="Jorgensen S.L."/>
            <person name="Zaremba-Niedzwiedzka K."/>
            <person name="Martijn J."/>
            <person name="Lind A.E."/>
            <person name="van Eijk R."/>
            <person name="Schleper C."/>
            <person name="Guy L."/>
            <person name="Ettema T.J."/>
        </authorList>
    </citation>
    <scope>NUCLEOTIDE SEQUENCE</scope>
</reference>